<evidence type="ECO:0000313" key="2">
    <source>
        <dbReference type="Proteomes" id="UP000812966"/>
    </source>
</evidence>
<dbReference type="AlphaFoldDB" id="A0A8K0NPR2"/>
<protein>
    <submittedName>
        <fullName evidence="1">Uncharacterized protein</fullName>
    </submittedName>
</protein>
<evidence type="ECO:0000313" key="1">
    <source>
        <dbReference type="EMBL" id="KAG7531044.1"/>
    </source>
</evidence>
<dbReference type="EMBL" id="JABELV010000100">
    <property type="protein sequence ID" value="KAG7531044.1"/>
    <property type="molecule type" value="Genomic_DNA"/>
</dbReference>
<keyword evidence="2" id="KW-1185">Reference proteome</keyword>
<dbReference type="Proteomes" id="UP000812966">
    <property type="component" value="Unassembled WGS sequence"/>
</dbReference>
<sequence>MTPSYRLPRCATCVCKPQTTRSSRIPVGPSSHHLFQDSSVLCHGPVVCFIYVMWRL</sequence>
<name>A0A8K0NPR2_9TREE</name>
<accession>A0A8K0NPR2</accession>
<reference evidence="1" key="1">
    <citation type="submission" date="2020-04" db="EMBL/GenBank/DDBJ databases">
        <title>Analysis of mating type loci in Filobasidium floriforme.</title>
        <authorList>
            <person name="Nowrousian M."/>
        </authorList>
    </citation>
    <scope>NUCLEOTIDE SEQUENCE</scope>
    <source>
        <strain evidence="1">CBS 6242</strain>
    </source>
</reference>
<proteinExistence type="predicted"/>
<organism evidence="1 2">
    <name type="scientific">Filobasidium floriforme</name>
    <dbReference type="NCBI Taxonomy" id="5210"/>
    <lineage>
        <taxon>Eukaryota</taxon>
        <taxon>Fungi</taxon>
        <taxon>Dikarya</taxon>
        <taxon>Basidiomycota</taxon>
        <taxon>Agaricomycotina</taxon>
        <taxon>Tremellomycetes</taxon>
        <taxon>Filobasidiales</taxon>
        <taxon>Filobasidiaceae</taxon>
        <taxon>Filobasidium</taxon>
    </lineage>
</organism>
<gene>
    <name evidence="1" type="ORF">FFLO_04599</name>
</gene>
<comment type="caution">
    <text evidence="1">The sequence shown here is derived from an EMBL/GenBank/DDBJ whole genome shotgun (WGS) entry which is preliminary data.</text>
</comment>